<accession>A0A6C0BN75</accession>
<evidence type="ECO:0000313" key="1">
    <source>
        <dbReference type="EMBL" id="QHS93039.1"/>
    </source>
</evidence>
<name>A0A6C0BN75_9ZZZZ</name>
<sequence>MDQLQIIESLWSIVHNHHLLGSSLILTVLKQSHPLEN</sequence>
<proteinExistence type="predicted"/>
<protein>
    <submittedName>
        <fullName evidence="1">Uncharacterized protein</fullName>
    </submittedName>
</protein>
<dbReference type="EMBL" id="MN739195">
    <property type="protein sequence ID" value="QHS93039.1"/>
    <property type="molecule type" value="Genomic_DNA"/>
</dbReference>
<reference evidence="1" key="1">
    <citation type="journal article" date="2020" name="Nature">
        <title>Giant virus diversity and host interactions through global metagenomics.</title>
        <authorList>
            <person name="Schulz F."/>
            <person name="Roux S."/>
            <person name="Paez-Espino D."/>
            <person name="Jungbluth S."/>
            <person name="Walsh D.A."/>
            <person name="Denef V.J."/>
            <person name="McMahon K.D."/>
            <person name="Konstantinidis K.T."/>
            <person name="Eloe-Fadrosh E.A."/>
            <person name="Kyrpides N.C."/>
            <person name="Woyke T."/>
        </authorList>
    </citation>
    <scope>NUCLEOTIDE SEQUENCE</scope>
    <source>
        <strain evidence="1">GVMAG-M-3300017651-5</strain>
    </source>
</reference>
<organism evidence="1">
    <name type="scientific">viral metagenome</name>
    <dbReference type="NCBI Taxonomy" id="1070528"/>
    <lineage>
        <taxon>unclassified sequences</taxon>
        <taxon>metagenomes</taxon>
        <taxon>organismal metagenomes</taxon>
    </lineage>
</organism>
<dbReference type="AlphaFoldDB" id="A0A6C0BN75"/>